<dbReference type="EC" id="1.1.1.169" evidence="3 10"/>
<dbReference type="Proteomes" id="UP000241158">
    <property type="component" value="Unassembled WGS sequence"/>
</dbReference>
<dbReference type="SUPFAM" id="SSF51735">
    <property type="entry name" value="NAD(P)-binding Rossmann-fold domains"/>
    <property type="match status" value="1"/>
</dbReference>
<evidence type="ECO:0000256" key="5">
    <source>
        <dbReference type="ARBA" id="ARBA00022655"/>
    </source>
</evidence>
<dbReference type="Gene3D" id="3.40.50.720">
    <property type="entry name" value="NAD(P)-binding Rossmann-like Domain"/>
    <property type="match status" value="1"/>
</dbReference>
<reference evidence="14" key="1">
    <citation type="submission" date="2017-11" db="EMBL/GenBank/DDBJ databases">
        <authorList>
            <person name="Kuznetsova I."/>
            <person name="Sazanova A."/>
            <person name="Chirak E."/>
            <person name="Safronova V."/>
            <person name="Willems A."/>
        </authorList>
    </citation>
    <scope>NUCLEOTIDE SEQUENCE [LARGE SCALE GENOMIC DNA]</scope>
    <source>
        <strain evidence="14">PEPV15</strain>
    </source>
</reference>
<dbReference type="AlphaFoldDB" id="A0A2P7B0C6"/>
<dbReference type="Pfam" id="PF02558">
    <property type="entry name" value="ApbA"/>
    <property type="match status" value="1"/>
</dbReference>
<dbReference type="InterPro" id="IPR013328">
    <property type="entry name" value="6PGD_dom2"/>
</dbReference>
<dbReference type="OrthoDB" id="9796561at2"/>
<proteinExistence type="inferred from homology"/>
<evidence type="ECO:0000256" key="2">
    <source>
        <dbReference type="ARBA" id="ARBA00007870"/>
    </source>
</evidence>
<evidence type="ECO:0000256" key="4">
    <source>
        <dbReference type="ARBA" id="ARBA00019465"/>
    </source>
</evidence>
<feature type="domain" description="Ketopantoate reductase N-terminal" evidence="11">
    <location>
        <begin position="8"/>
        <end position="163"/>
    </location>
</feature>
<evidence type="ECO:0000256" key="7">
    <source>
        <dbReference type="ARBA" id="ARBA00023002"/>
    </source>
</evidence>
<dbReference type="InterPro" id="IPR036291">
    <property type="entry name" value="NAD(P)-bd_dom_sf"/>
</dbReference>
<dbReference type="InterPro" id="IPR003710">
    <property type="entry name" value="ApbA"/>
</dbReference>
<dbReference type="PROSITE" id="PS51257">
    <property type="entry name" value="PROKAR_LIPOPROTEIN"/>
    <property type="match status" value="1"/>
</dbReference>
<evidence type="ECO:0000259" key="11">
    <source>
        <dbReference type="Pfam" id="PF02558"/>
    </source>
</evidence>
<dbReference type="GO" id="GO:0005737">
    <property type="term" value="C:cytoplasm"/>
    <property type="evidence" value="ECO:0007669"/>
    <property type="project" value="TreeGrafter"/>
</dbReference>
<evidence type="ECO:0000256" key="9">
    <source>
        <dbReference type="ARBA" id="ARBA00048793"/>
    </source>
</evidence>
<dbReference type="NCBIfam" id="TIGR00745">
    <property type="entry name" value="apbA_panE"/>
    <property type="match status" value="1"/>
</dbReference>
<dbReference type="InterPro" id="IPR013752">
    <property type="entry name" value="KPA_reductase"/>
</dbReference>
<dbReference type="InterPro" id="IPR008927">
    <property type="entry name" value="6-PGluconate_DH-like_C_sf"/>
</dbReference>
<evidence type="ECO:0000313" key="13">
    <source>
        <dbReference type="EMBL" id="PSH59909.1"/>
    </source>
</evidence>
<evidence type="ECO:0000256" key="10">
    <source>
        <dbReference type="RuleBase" id="RU362068"/>
    </source>
</evidence>
<gene>
    <name evidence="13" type="ORF">CU100_03925</name>
</gene>
<protein>
    <recommendedName>
        <fullName evidence="4 10">2-dehydropantoate 2-reductase</fullName>
        <ecNumber evidence="3 10">1.1.1.169</ecNumber>
    </recommendedName>
    <alternativeName>
        <fullName evidence="8 10">Ketopantoate reductase</fullName>
    </alternativeName>
</protein>
<evidence type="ECO:0000256" key="6">
    <source>
        <dbReference type="ARBA" id="ARBA00022857"/>
    </source>
</evidence>
<name>A0A2P7B0C6_9HYPH</name>
<evidence type="ECO:0000256" key="8">
    <source>
        <dbReference type="ARBA" id="ARBA00032024"/>
    </source>
</evidence>
<organism evidence="13 14">
    <name type="scientific">Phyllobacterium endophyticum</name>
    <dbReference type="NCBI Taxonomy" id="1149773"/>
    <lineage>
        <taxon>Bacteria</taxon>
        <taxon>Pseudomonadati</taxon>
        <taxon>Pseudomonadota</taxon>
        <taxon>Alphaproteobacteria</taxon>
        <taxon>Hyphomicrobiales</taxon>
        <taxon>Phyllobacteriaceae</taxon>
        <taxon>Phyllobacterium</taxon>
    </lineage>
</organism>
<dbReference type="EMBL" id="PGGN01000001">
    <property type="protein sequence ID" value="PSH59909.1"/>
    <property type="molecule type" value="Genomic_DNA"/>
</dbReference>
<dbReference type="SUPFAM" id="SSF48179">
    <property type="entry name" value="6-phosphogluconate dehydrogenase C-terminal domain-like"/>
    <property type="match status" value="1"/>
</dbReference>
<dbReference type="PANTHER" id="PTHR43765">
    <property type="entry name" value="2-DEHYDROPANTOATE 2-REDUCTASE-RELATED"/>
    <property type="match status" value="1"/>
</dbReference>
<sequence length="341" mass="36826">MMENDSRIAVAGAGSIGCYVGGRLAAAGRTVRFLVRPQAEATLRLGGLKLIDIDGRESLLDPADLKLTVDPAIAFAGVDIILVTVKSGATEAMAKLIARHAPPGAIVISLQNGVDNAEVLRRNLPAQKTIISGMVPFNVIQSEPDQAPLTVRRTTAGTIFIGDKSRDLADFLSVPRLAVAAKPDIQAILWGKLLMNLNNAPNALSNLPLVEQLADRDWRLLLANQISEGLKVMRAHGIAVAKVQGAPPAVLPWILRLPNFLFRIVAGKMLAINPHARSSMWEDLSRGRPTEIDYLQGAIIRLADQKRIEATTTRKVLACVKRAEGQPLRSHSVQQIRAVNM</sequence>
<dbReference type="GO" id="GO:0015940">
    <property type="term" value="P:pantothenate biosynthetic process"/>
    <property type="evidence" value="ECO:0007669"/>
    <property type="project" value="UniProtKB-UniPathway"/>
</dbReference>
<dbReference type="InterPro" id="IPR013332">
    <property type="entry name" value="KPR_N"/>
</dbReference>
<dbReference type="RefSeq" id="WP_106715216.1">
    <property type="nucleotide sequence ID" value="NZ_JACHXT010000002.1"/>
</dbReference>
<dbReference type="PANTHER" id="PTHR43765:SF2">
    <property type="entry name" value="2-DEHYDROPANTOATE 2-REDUCTASE"/>
    <property type="match status" value="1"/>
</dbReference>
<dbReference type="InterPro" id="IPR050838">
    <property type="entry name" value="Ketopantoate_reductase"/>
</dbReference>
<dbReference type="Pfam" id="PF08546">
    <property type="entry name" value="ApbA_C"/>
    <property type="match status" value="1"/>
</dbReference>
<keyword evidence="6 10" id="KW-0521">NADP</keyword>
<keyword evidence="14" id="KW-1185">Reference proteome</keyword>
<evidence type="ECO:0000256" key="1">
    <source>
        <dbReference type="ARBA" id="ARBA00004994"/>
    </source>
</evidence>
<dbReference type="GO" id="GO:0050661">
    <property type="term" value="F:NADP binding"/>
    <property type="evidence" value="ECO:0007669"/>
    <property type="project" value="TreeGrafter"/>
</dbReference>
<dbReference type="Gene3D" id="1.10.1040.10">
    <property type="entry name" value="N-(1-d-carboxylethyl)-l-norvaline Dehydrogenase, domain 2"/>
    <property type="match status" value="1"/>
</dbReference>
<dbReference type="UniPathway" id="UPA00028">
    <property type="reaction ID" value="UER00004"/>
</dbReference>
<dbReference type="GO" id="GO:0008677">
    <property type="term" value="F:2-dehydropantoate 2-reductase activity"/>
    <property type="evidence" value="ECO:0007669"/>
    <property type="project" value="UniProtKB-EC"/>
</dbReference>
<comment type="catalytic activity">
    <reaction evidence="9 10">
        <text>(R)-pantoate + NADP(+) = 2-dehydropantoate + NADPH + H(+)</text>
        <dbReference type="Rhea" id="RHEA:16233"/>
        <dbReference type="ChEBI" id="CHEBI:11561"/>
        <dbReference type="ChEBI" id="CHEBI:15378"/>
        <dbReference type="ChEBI" id="CHEBI:15980"/>
        <dbReference type="ChEBI" id="CHEBI:57783"/>
        <dbReference type="ChEBI" id="CHEBI:58349"/>
        <dbReference type="EC" id="1.1.1.169"/>
    </reaction>
</comment>
<feature type="domain" description="Ketopantoate reductase C-terminal" evidence="12">
    <location>
        <begin position="184"/>
        <end position="323"/>
    </location>
</feature>
<comment type="pathway">
    <text evidence="1 10">Cofactor biosynthesis; (R)-pantothenate biosynthesis; (R)-pantoate from 3-methyl-2-oxobutanoate: step 2/2.</text>
</comment>
<accession>A0A2P7B0C6</accession>
<comment type="function">
    <text evidence="10">Catalyzes the NADPH-dependent reduction of ketopantoate into pantoic acid.</text>
</comment>
<evidence type="ECO:0000313" key="14">
    <source>
        <dbReference type="Proteomes" id="UP000241158"/>
    </source>
</evidence>
<evidence type="ECO:0000256" key="3">
    <source>
        <dbReference type="ARBA" id="ARBA00013014"/>
    </source>
</evidence>
<comment type="caution">
    <text evidence="13">The sequence shown here is derived from an EMBL/GenBank/DDBJ whole genome shotgun (WGS) entry which is preliminary data.</text>
</comment>
<keyword evidence="5 10" id="KW-0566">Pantothenate biosynthesis</keyword>
<evidence type="ECO:0000259" key="12">
    <source>
        <dbReference type="Pfam" id="PF08546"/>
    </source>
</evidence>
<dbReference type="NCBIfam" id="NF006083">
    <property type="entry name" value="PRK08229.1"/>
    <property type="match status" value="1"/>
</dbReference>
<keyword evidence="7 10" id="KW-0560">Oxidoreductase</keyword>
<comment type="similarity">
    <text evidence="2 10">Belongs to the ketopantoate reductase family.</text>
</comment>